<keyword evidence="3" id="KW-1185">Reference proteome</keyword>
<reference evidence="2 3" key="1">
    <citation type="journal article" date="2022" name="Allergy">
        <title>Genome assembly and annotation of Periplaneta americana reveal a comprehensive cockroach allergen profile.</title>
        <authorList>
            <person name="Wang L."/>
            <person name="Xiong Q."/>
            <person name="Saelim N."/>
            <person name="Wang L."/>
            <person name="Nong W."/>
            <person name="Wan A.T."/>
            <person name="Shi M."/>
            <person name="Liu X."/>
            <person name="Cao Q."/>
            <person name="Hui J.H.L."/>
            <person name="Sookrung N."/>
            <person name="Leung T.F."/>
            <person name="Tungtrongchitr A."/>
            <person name="Tsui S.K.W."/>
        </authorList>
    </citation>
    <scope>NUCLEOTIDE SEQUENCE [LARGE SCALE GENOMIC DNA]</scope>
    <source>
        <strain evidence="2">PWHHKU_190912</strain>
    </source>
</reference>
<dbReference type="Pfam" id="PF03109">
    <property type="entry name" value="ABC1"/>
    <property type="match status" value="1"/>
</dbReference>
<name>A0ABQ8TVD1_PERAM</name>
<gene>
    <name evidence="2" type="ORF">ANN_01212</name>
</gene>
<evidence type="ECO:0000313" key="2">
    <source>
        <dbReference type="EMBL" id="KAJ4449806.1"/>
    </source>
</evidence>
<dbReference type="Proteomes" id="UP001148838">
    <property type="component" value="Unassembled WGS sequence"/>
</dbReference>
<organism evidence="2 3">
    <name type="scientific">Periplaneta americana</name>
    <name type="common">American cockroach</name>
    <name type="synonym">Blatta americana</name>
    <dbReference type="NCBI Taxonomy" id="6978"/>
    <lineage>
        <taxon>Eukaryota</taxon>
        <taxon>Metazoa</taxon>
        <taxon>Ecdysozoa</taxon>
        <taxon>Arthropoda</taxon>
        <taxon>Hexapoda</taxon>
        <taxon>Insecta</taxon>
        <taxon>Pterygota</taxon>
        <taxon>Neoptera</taxon>
        <taxon>Polyneoptera</taxon>
        <taxon>Dictyoptera</taxon>
        <taxon>Blattodea</taxon>
        <taxon>Blattoidea</taxon>
        <taxon>Blattidae</taxon>
        <taxon>Blattinae</taxon>
        <taxon>Periplaneta</taxon>
    </lineage>
</organism>
<evidence type="ECO:0000259" key="1">
    <source>
        <dbReference type="Pfam" id="PF03109"/>
    </source>
</evidence>
<feature type="domain" description="ABC1 atypical kinase-like" evidence="1">
    <location>
        <begin position="213"/>
        <end position="264"/>
    </location>
</feature>
<dbReference type="EMBL" id="JAJSOF020000003">
    <property type="protein sequence ID" value="KAJ4449806.1"/>
    <property type="molecule type" value="Genomic_DNA"/>
</dbReference>
<proteinExistence type="predicted"/>
<protein>
    <recommendedName>
        <fullName evidence="1">ABC1 atypical kinase-like domain-containing protein</fullName>
    </recommendedName>
</protein>
<sequence>MDSNCCRHCFNEIETLAHVLGFCLHGETLCNARHHKIRSTLAQALRDNNEEIQGLSETGSCWRVDILAFNNTTGYIIDSTICFELNTTQPEDVNNEKNQIYGPTVPYYLNMYESEPNCNFGRDRNVPHGFPEDVVELQECKRAWVLCSSKQHVKTKFAKDAPDRNCIARWVRQFETNGCLCPEKSLGHPQTSEETVNRIRAVYECSCNKATKGAMLVRKSASGTAQIVLLDHGLYEYLPSSVRQPLCRLWRAIVVNNHSDMKKYATELGVEDVKFDKKNKEVGKRRVCFLSWLFNNTISTTWLFSADRIGDKEMVFGEMRPRIRHRLHDIRLTVGENLGKNSTRKTVQVEIEPVPKQKGIFKGTNIYWMGKKHRGFKNIKRTLHHQSDNVEKELVIMAAKSLKYKTASTIGEITAELIKYGTDKLYEQLSNLFQKCLNGDVPDE</sequence>
<evidence type="ECO:0000313" key="3">
    <source>
        <dbReference type="Proteomes" id="UP001148838"/>
    </source>
</evidence>
<accession>A0ABQ8TVD1</accession>
<comment type="caution">
    <text evidence="2">The sequence shown here is derived from an EMBL/GenBank/DDBJ whole genome shotgun (WGS) entry which is preliminary data.</text>
</comment>
<dbReference type="InterPro" id="IPR004147">
    <property type="entry name" value="ABC1_dom"/>
</dbReference>